<reference evidence="1" key="1">
    <citation type="journal article" date="2015" name="Nature">
        <title>Complex archaea that bridge the gap between prokaryotes and eukaryotes.</title>
        <authorList>
            <person name="Spang A."/>
            <person name="Saw J.H."/>
            <person name="Jorgensen S.L."/>
            <person name="Zaremba-Niedzwiedzka K."/>
            <person name="Martijn J."/>
            <person name="Lind A.E."/>
            <person name="van Eijk R."/>
            <person name="Schleper C."/>
            <person name="Guy L."/>
            <person name="Ettema T.J."/>
        </authorList>
    </citation>
    <scope>NUCLEOTIDE SEQUENCE</scope>
</reference>
<evidence type="ECO:0000313" key="1">
    <source>
        <dbReference type="EMBL" id="KKM14139.1"/>
    </source>
</evidence>
<dbReference type="EMBL" id="LAZR01015221">
    <property type="protein sequence ID" value="KKM14139.1"/>
    <property type="molecule type" value="Genomic_DNA"/>
</dbReference>
<comment type="caution">
    <text evidence="1">The sequence shown here is derived from an EMBL/GenBank/DDBJ whole genome shotgun (WGS) entry which is preliminary data.</text>
</comment>
<protein>
    <submittedName>
        <fullName evidence="1">Uncharacterized protein</fullName>
    </submittedName>
</protein>
<feature type="non-terminal residue" evidence="1">
    <location>
        <position position="27"/>
    </location>
</feature>
<gene>
    <name evidence="1" type="ORF">LCGC14_1709190</name>
</gene>
<proteinExistence type="predicted"/>
<accession>A0A0F9I399</accession>
<name>A0A0F9I399_9ZZZZ</name>
<sequence length="27" mass="3126">MAEDGLDNIITHILIAHDRRQRTSHIV</sequence>
<organism evidence="1">
    <name type="scientific">marine sediment metagenome</name>
    <dbReference type="NCBI Taxonomy" id="412755"/>
    <lineage>
        <taxon>unclassified sequences</taxon>
        <taxon>metagenomes</taxon>
        <taxon>ecological metagenomes</taxon>
    </lineage>
</organism>
<dbReference type="AlphaFoldDB" id="A0A0F9I399"/>